<dbReference type="AlphaFoldDB" id="A0A8J9SG94"/>
<sequence length="122" mass="14282">MMRMLLILSLAYRALAFRSLNLSQRPFTTLAAERENQGFNPLKDFSDMMTNMDSVIDDFMNKRMGNGEVFYGKRKYKPSGRENTEGSYNGMGLSDKLRIDVTREQKEAFLEERRRHIDQQQS</sequence>
<feature type="chain" id="PRO_5035419941" evidence="1">
    <location>
        <begin position="17"/>
        <end position="122"/>
    </location>
</feature>
<organism evidence="2">
    <name type="scientific">Phaeodactylum tricornutum</name>
    <name type="common">Diatom</name>
    <dbReference type="NCBI Taxonomy" id="2850"/>
    <lineage>
        <taxon>Eukaryota</taxon>
        <taxon>Sar</taxon>
        <taxon>Stramenopiles</taxon>
        <taxon>Ochrophyta</taxon>
        <taxon>Bacillariophyta</taxon>
        <taxon>Bacillariophyceae</taxon>
        <taxon>Bacillariophycidae</taxon>
        <taxon>Naviculales</taxon>
        <taxon>Phaeodactylaceae</taxon>
        <taxon>Phaeodactylum</taxon>
    </lineage>
</organism>
<gene>
    <name evidence="2" type="ORF">PTTT1_LOCUS49924</name>
</gene>
<evidence type="ECO:0000256" key="1">
    <source>
        <dbReference type="SAM" id="SignalP"/>
    </source>
</evidence>
<accession>A0A8J9SG94</accession>
<reference evidence="2" key="1">
    <citation type="submission" date="2022-02" db="EMBL/GenBank/DDBJ databases">
        <authorList>
            <person name="Giguere J D."/>
        </authorList>
    </citation>
    <scope>NUCLEOTIDE SEQUENCE</scope>
    <source>
        <strain evidence="2">CCAP 1055/1</strain>
    </source>
</reference>
<protein>
    <submittedName>
        <fullName evidence="2">Uncharacterized protein</fullName>
    </submittedName>
</protein>
<keyword evidence="1" id="KW-0732">Signal</keyword>
<feature type="signal peptide" evidence="1">
    <location>
        <begin position="1"/>
        <end position="16"/>
    </location>
</feature>
<dbReference type="Proteomes" id="UP000836788">
    <property type="component" value="Chromosome 7"/>
</dbReference>
<proteinExistence type="predicted"/>
<evidence type="ECO:0000313" key="2">
    <source>
        <dbReference type="EMBL" id="CAG9292930.1"/>
    </source>
</evidence>
<name>A0A8J9SG94_PHATR</name>
<dbReference type="EMBL" id="OU594948">
    <property type="protein sequence ID" value="CAG9292930.1"/>
    <property type="molecule type" value="Genomic_DNA"/>
</dbReference>